<dbReference type="PROSITE" id="PS50181">
    <property type="entry name" value="FBOX"/>
    <property type="match status" value="1"/>
</dbReference>
<feature type="domain" description="F-box" evidence="1">
    <location>
        <begin position="18"/>
        <end position="44"/>
    </location>
</feature>
<dbReference type="Pfam" id="PF00646">
    <property type="entry name" value="F-box"/>
    <property type="match status" value="1"/>
</dbReference>
<evidence type="ECO:0000259" key="1">
    <source>
        <dbReference type="PROSITE" id="PS50181"/>
    </source>
</evidence>
<evidence type="ECO:0000313" key="2">
    <source>
        <dbReference type="EMBL" id="MCD7458536.1"/>
    </source>
</evidence>
<reference evidence="2 3" key="1">
    <citation type="journal article" date="2021" name="BMC Genomics">
        <title>Datura genome reveals duplications of psychoactive alkaloid biosynthetic genes and high mutation rate following tissue culture.</title>
        <authorList>
            <person name="Rajewski A."/>
            <person name="Carter-House D."/>
            <person name="Stajich J."/>
            <person name="Litt A."/>
        </authorList>
    </citation>
    <scope>NUCLEOTIDE SEQUENCE [LARGE SCALE GENOMIC DNA]</scope>
    <source>
        <strain evidence="2">AR-01</strain>
    </source>
</reference>
<accession>A0ABS8SI14</accession>
<proteinExistence type="predicted"/>
<sequence length="148" mass="17497">MAVAMETEEEEEEEEEEIIELENLPNDVVESIFSRIPLKSLVRLKTKFVNYFDENRRLLSEEEQKYTVILSSNRVLYRGGQVVAKRDRNSIYDPYSNMDEWSEEDESRRIAKNGEDEVGRMDEEVWRWLGRLEFAKVLLGLSLSEKGR</sequence>
<protein>
    <recommendedName>
        <fullName evidence="1">F-box domain-containing protein</fullName>
    </recommendedName>
</protein>
<name>A0ABS8SI14_DATST</name>
<dbReference type="Proteomes" id="UP000823775">
    <property type="component" value="Unassembled WGS sequence"/>
</dbReference>
<organism evidence="2 3">
    <name type="scientific">Datura stramonium</name>
    <name type="common">Jimsonweed</name>
    <name type="synonym">Common thornapple</name>
    <dbReference type="NCBI Taxonomy" id="4076"/>
    <lineage>
        <taxon>Eukaryota</taxon>
        <taxon>Viridiplantae</taxon>
        <taxon>Streptophyta</taxon>
        <taxon>Embryophyta</taxon>
        <taxon>Tracheophyta</taxon>
        <taxon>Spermatophyta</taxon>
        <taxon>Magnoliopsida</taxon>
        <taxon>eudicotyledons</taxon>
        <taxon>Gunneridae</taxon>
        <taxon>Pentapetalae</taxon>
        <taxon>asterids</taxon>
        <taxon>lamiids</taxon>
        <taxon>Solanales</taxon>
        <taxon>Solanaceae</taxon>
        <taxon>Solanoideae</taxon>
        <taxon>Datureae</taxon>
        <taxon>Datura</taxon>
    </lineage>
</organism>
<comment type="caution">
    <text evidence="2">The sequence shown here is derived from an EMBL/GenBank/DDBJ whole genome shotgun (WGS) entry which is preliminary data.</text>
</comment>
<evidence type="ECO:0000313" key="3">
    <source>
        <dbReference type="Proteomes" id="UP000823775"/>
    </source>
</evidence>
<dbReference type="EMBL" id="JACEIK010000526">
    <property type="protein sequence ID" value="MCD7458536.1"/>
    <property type="molecule type" value="Genomic_DNA"/>
</dbReference>
<keyword evidence="3" id="KW-1185">Reference proteome</keyword>
<dbReference type="InterPro" id="IPR001810">
    <property type="entry name" value="F-box_dom"/>
</dbReference>
<dbReference type="InterPro" id="IPR036047">
    <property type="entry name" value="F-box-like_dom_sf"/>
</dbReference>
<gene>
    <name evidence="2" type="ORF">HAX54_038507</name>
</gene>
<dbReference type="SUPFAM" id="SSF81383">
    <property type="entry name" value="F-box domain"/>
    <property type="match status" value="1"/>
</dbReference>